<proteinExistence type="predicted"/>
<gene>
    <name evidence="1" type="ORF">ACFQHK_16785</name>
</gene>
<dbReference type="AlphaFoldDB" id="A0ABD5UC67"/>
<dbReference type="RefSeq" id="WP_304449858.1">
    <property type="nucleotide sequence ID" value="NZ_JARRAH010000003.1"/>
</dbReference>
<evidence type="ECO:0000313" key="1">
    <source>
        <dbReference type="EMBL" id="MFC6838140.1"/>
    </source>
</evidence>
<sequence>MTTDPSADRPRVDAHELDGQWVKLTTGTLGEWVKADRSLDLAEMR</sequence>
<keyword evidence="2" id="KW-1185">Reference proteome</keyword>
<organism evidence="1 2">
    <name type="scientific">Halomarina ordinaria</name>
    <dbReference type="NCBI Taxonomy" id="3033939"/>
    <lineage>
        <taxon>Archaea</taxon>
        <taxon>Methanobacteriati</taxon>
        <taxon>Methanobacteriota</taxon>
        <taxon>Stenosarchaea group</taxon>
        <taxon>Halobacteria</taxon>
        <taxon>Halobacteriales</taxon>
        <taxon>Natronomonadaceae</taxon>
        <taxon>Halomarina</taxon>
    </lineage>
</organism>
<evidence type="ECO:0000313" key="2">
    <source>
        <dbReference type="Proteomes" id="UP001596406"/>
    </source>
</evidence>
<reference evidence="1 2" key="1">
    <citation type="journal article" date="2019" name="Int. J. Syst. Evol. Microbiol.">
        <title>The Global Catalogue of Microorganisms (GCM) 10K type strain sequencing project: providing services to taxonomists for standard genome sequencing and annotation.</title>
        <authorList>
            <consortium name="The Broad Institute Genomics Platform"/>
            <consortium name="The Broad Institute Genome Sequencing Center for Infectious Disease"/>
            <person name="Wu L."/>
            <person name="Ma J."/>
        </authorList>
    </citation>
    <scope>NUCLEOTIDE SEQUENCE [LARGE SCALE GENOMIC DNA]</scope>
    <source>
        <strain evidence="1 2">PSRA2</strain>
    </source>
</reference>
<dbReference type="EMBL" id="JBHSXM010000003">
    <property type="protein sequence ID" value="MFC6838140.1"/>
    <property type="molecule type" value="Genomic_DNA"/>
</dbReference>
<protein>
    <submittedName>
        <fullName evidence="1">Uncharacterized protein</fullName>
    </submittedName>
</protein>
<dbReference type="Proteomes" id="UP001596406">
    <property type="component" value="Unassembled WGS sequence"/>
</dbReference>
<name>A0ABD5UC67_9EURY</name>
<accession>A0ABD5UC67</accession>
<comment type="caution">
    <text evidence="1">The sequence shown here is derived from an EMBL/GenBank/DDBJ whole genome shotgun (WGS) entry which is preliminary data.</text>
</comment>